<dbReference type="Proteomes" id="UP001152519">
    <property type="component" value="Unassembled WGS sequence"/>
</dbReference>
<keyword evidence="2" id="KW-0813">Transport</keyword>
<comment type="subcellular location">
    <subcellularLocation>
        <location evidence="1">Cell inner membrane</location>
        <topology evidence="1">Multi-pass membrane protein</topology>
    </subcellularLocation>
</comment>
<dbReference type="GO" id="GO:0005886">
    <property type="term" value="C:plasma membrane"/>
    <property type="evidence" value="ECO:0007669"/>
    <property type="project" value="UniProtKB-SubCell"/>
</dbReference>
<dbReference type="InterPro" id="IPR036259">
    <property type="entry name" value="MFS_trans_sf"/>
</dbReference>
<evidence type="ECO:0000256" key="6">
    <source>
        <dbReference type="ARBA" id="ARBA00023136"/>
    </source>
</evidence>
<evidence type="ECO:0000256" key="2">
    <source>
        <dbReference type="ARBA" id="ARBA00022448"/>
    </source>
</evidence>
<comment type="caution">
    <text evidence="8">The sequence shown here is derived from an EMBL/GenBank/DDBJ whole genome shotgun (WGS) entry which is preliminary data.</text>
</comment>
<evidence type="ECO:0000256" key="3">
    <source>
        <dbReference type="ARBA" id="ARBA00022475"/>
    </source>
</evidence>
<dbReference type="Gene3D" id="1.20.1250.20">
    <property type="entry name" value="MFS general substrate transporter like domains"/>
    <property type="match status" value="1"/>
</dbReference>
<sequence length="421" mass="42535">MGMRNTLLDVAPLRSSPAFRRLWAGQALSGFGSQMSLVAVLYQVWQKTGSTVWTGAVGLAQALPLTVLGLFAGTLIDRVDRRKFYLATTSGQALCALLLALQGFLGHVPPGGLLLLVTVQFCFVAGSGPASRTFVPRLLPAHQLSAGLALNRISFQSAMLLGPAAGGLLIGGVGVGGCYSADALTFAAAIYGALGLPPMPATRDATRPGLSGVRDGLAFVVRTPVIRGALLTDLATTVLSMPVSLFPLINEERFGGNPRTLGLFLSAIAVGGVAASVLSGAFTRLPRPGLVMLGGSASWGGALVLFGLTPLAWLGLGCLVLAGAADTVSVVTRGAIVQLHTPDELLGRVAAAEQIVGQAGPDLGNMAGGLVAAATTGVTALIGGGLACICAVTWIGTATPGLRRLQAPAPQPAAPADPQVA</sequence>
<keyword evidence="3" id="KW-1003">Cell membrane</keyword>
<keyword evidence="6 7" id="KW-0472">Membrane</keyword>
<dbReference type="CDD" id="cd06173">
    <property type="entry name" value="MFS_MefA_like"/>
    <property type="match status" value="1"/>
</dbReference>
<dbReference type="EMBL" id="CAJSLV010000086">
    <property type="protein sequence ID" value="CAG6397418.1"/>
    <property type="molecule type" value="Genomic_DNA"/>
</dbReference>
<protein>
    <submittedName>
        <fullName evidence="8">MFS family arabinose efflux permease</fullName>
    </submittedName>
</protein>
<keyword evidence="5 7" id="KW-1133">Transmembrane helix</keyword>
<keyword evidence="9" id="KW-1185">Reference proteome</keyword>
<accession>A0A9W4DWX6</accession>
<dbReference type="PANTHER" id="PTHR23513">
    <property type="entry name" value="INTEGRAL MEMBRANE EFFLUX PROTEIN-RELATED"/>
    <property type="match status" value="1"/>
</dbReference>
<dbReference type="Pfam" id="PF05977">
    <property type="entry name" value="MFS_3"/>
    <property type="match status" value="1"/>
</dbReference>
<feature type="transmembrane region" description="Helical" evidence="7">
    <location>
        <begin position="303"/>
        <end position="325"/>
    </location>
</feature>
<feature type="transmembrane region" description="Helical" evidence="7">
    <location>
        <begin position="51"/>
        <end position="72"/>
    </location>
</feature>
<evidence type="ECO:0000256" key="4">
    <source>
        <dbReference type="ARBA" id="ARBA00022692"/>
    </source>
</evidence>
<evidence type="ECO:0000256" key="7">
    <source>
        <dbReference type="SAM" id="Phobius"/>
    </source>
</evidence>
<feature type="transmembrane region" description="Helical" evidence="7">
    <location>
        <begin position="261"/>
        <end position="282"/>
    </location>
</feature>
<feature type="transmembrane region" description="Helical" evidence="7">
    <location>
        <begin position="21"/>
        <end position="45"/>
    </location>
</feature>
<name>A0A9W4DWX6_9ACTN</name>
<dbReference type="InterPro" id="IPR010290">
    <property type="entry name" value="TM_effector"/>
</dbReference>
<evidence type="ECO:0000256" key="5">
    <source>
        <dbReference type="ARBA" id="ARBA00022989"/>
    </source>
</evidence>
<evidence type="ECO:0000313" key="8">
    <source>
        <dbReference type="EMBL" id="CAG6397418.1"/>
    </source>
</evidence>
<keyword evidence="4 7" id="KW-0812">Transmembrane</keyword>
<proteinExistence type="predicted"/>
<evidence type="ECO:0000256" key="1">
    <source>
        <dbReference type="ARBA" id="ARBA00004429"/>
    </source>
</evidence>
<feature type="transmembrane region" description="Helical" evidence="7">
    <location>
        <begin position="230"/>
        <end position="249"/>
    </location>
</feature>
<evidence type="ECO:0000313" key="9">
    <source>
        <dbReference type="Proteomes" id="UP001152519"/>
    </source>
</evidence>
<dbReference type="SUPFAM" id="SSF103473">
    <property type="entry name" value="MFS general substrate transporter"/>
    <property type="match status" value="1"/>
</dbReference>
<reference evidence="8" key="1">
    <citation type="submission" date="2021-05" db="EMBL/GenBank/DDBJ databases">
        <authorList>
            <person name="Arsene-Ploetze F."/>
        </authorList>
    </citation>
    <scope>NUCLEOTIDE SEQUENCE</scope>
    <source>
        <strain evidence="8">DSM 42138</strain>
    </source>
</reference>
<feature type="transmembrane region" description="Helical" evidence="7">
    <location>
        <begin position="370"/>
        <end position="395"/>
    </location>
</feature>
<dbReference type="AlphaFoldDB" id="A0A9W4DWX6"/>
<dbReference type="PANTHER" id="PTHR23513:SF9">
    <property type="entry name" value="ENTEROBACTIN EXPORTER ENTS"/>
    <property type="match status" value="1"/>
</dbReference>
<organism evidence="8 9">
    <name type="scientific">Actinacidiphila cocklensis</name>
    <dbReference type="NCBI Taxonomy" id="887465"/>
    <lineage>
        <taxon>Bacteria</taxon>
        <taxon>Bacillati</taxon>
        <taxon>Actinomycetota</taxon>
        <taxon>Actinomycetes</taxon>
        <taxon>Kitasatosporales</taxon>
        <taxon>Streptomycetaceae</taxon>
        <taxon>Actinacidiphila</taxon>
    </lineage>
</organism>
<feature type="transmembrane region" description="Helical" evidence="7">
    <location>
        <begin position="84"/>
        <end position="105"/>
    </location>
</feature>
<dbReference type="RefSeq" id="WP_251497495.1">
    <property type="nucleotide sequence ID" value="NZ_CAJSLV010000086.1"/>
</dbReference>
<gene>
    <name evidence="8" type="ORF">SCOCK_540019</name>
</gene>
<feature type="transmembrane region" description="Helical" evidence="7">
    <location>
        <begin position="111"/>
        <end position="130"/>
    </location>
</feature>